<dbReference type="EMBL" id="AMLP01000192">
    <property type="protein sequence ID" value="ELS52847.1"/>
    <property type="molecule type" value="Genomic_DNA"/>
</dbReference>
<sequence>MPPLARRESETFLAARTTVSAPMVTGGAVLLAASVLVLRLRAAERDASGGRTDPDPAGRS</sequence>
<accession>L8PBZ1</accession>
<evidence type="ECO:0000313" key="3">
    <source>
        <dbReference type="Proteomes" id="UP000011205"/>
    </source>
</evidence>
<proteinExistence type="predicted"/>
<reference evidence="2 3" key="1">
    <citation type="journal article" date="2013" name="Genome Announc.">
        <title>Draft Genome Sequence of Streptomyces viridochromogenes Strain Tu57, Producer of Avilamycin.</title>
        <authorList>
            <person name="Gruning B.A."/>
            <person name="Erxleben A."/>
            <person name="Hahnlein A."/>
            <person name="Gunther S."/>
        </authorList>
    </citation>
    <scope>NUCLEOTIDE SEQUENCE [LARGE SCALE GENOMIC DNA]</scope>
    <source>
        <strain evidence="2 3">Tue57</strain>
    </source>
</reference>
<dbReference type="Proteomes" id="UP000011205">
    <property type="component" value="Unassembled WGS sequence"/>
</dbReference>
<protein>
    <submittedName>
        <fullName evidence="2">Uncharacterized protein</fullName>
    </submittedName>
</protein>
<evidence type="ECO:0000256" key="1">
    <source>
        <dbReference type="SAM" id="Phobius"/>
    </source>
</evidence>
<dbReference type="PATRIC" id="fig|1160705.3.peg.6113"/>
<keyword evidence="1" id="KW-1133">Transmembrane helix</keyword>
<keyword evidence="1" id="KW-0472">Membrane</keyword>
<gene>
    <name evidence="2" type="ORF">STVIR_6185</name>
</gene>
<organism evidence="2 3">
    <name type="scientific">Streptomyces viridochromogenes Tue57</name>
    <dbReference type="NCBI Taxonomy" id="1160705"/>
    <lineage>
        <taxon>Bacteria</taxon>
        <taxon>Bacillati</taxon>
        <taxon>Actinomycetota</taxon>
        <taxon>Actinomycetes</taxon>
        <taxon>Kitasatosporales</taxon>
        <taxon>Streptomycetaceae</taxon>
        <taxon>Streptomyces</taxon>
    </lineage>
</organism>
<dbReference type="RefSeq" id="WP_004001652.1">
    <property type="nucleotide sequence ID" value="NZ_AMLP01000192.1"/>
</dbReference>
<evidence type="ECO:0000313" key="2">
    <source>
        <dbReference type="EMBL" id="ELS52847.1"/>
    </source>
</evidence>
<name>L8PBZ1_STRVR</name>
<keyword evidence="1" id="KW-0812">Transmembrane</keyword>
<dbReference type="AlphaFoldDB" id="L8PBZ1"/>
<comment type="caution">
    <text evidence="2">The sequence shown here is derived from an EMBL/GenBank/DDBJ whole genome shotgun (WGS) entry which is preliminary data.</text>
</comment>
<feature type="transmembrane region" description="Helical" evidence="1">
    <location>
        <begin position="20"/>
        <end position="38"/>
    </location>
</feature>